<dbReference type="SUPFAM" id="SSF52266">
    <property type="entry name" value="SGNH hydrolase"/>
    <property type="match status" value="1"/>
</dbReference>
<reference evidence="4 5" key="1">
    <citation type="submission" date="2018-05" db="EMBL/GenBank/DDBJ databases">
        <title>Streptomyces venezuelae.</title>
        <authorList>
            <person name="Kim W."/>
            <person name="Lee N."/>
            <person name="Cho B.-K."/>
        </authorList>
    </citation>
    <scope>NUCLEOTIDE SEQUENCE [LARGE SCALE GENOMIC DNA]</scope>
    <source>
        <strain evidence="4 5">ATCC 21782</strain>
    </source>
</reference>
<dbReference type="GO" id="GO:0016788">
    <property type="term" value="F:hydrolase activity, acting on ester bonds"/>
    <property type="evidence" value="ECO:0007669"/>
    <property type="project" value="InterPro"/>
</dbReference>
<feature type="disulfide bond" evidence="2">
    <location>
        <begin position="218"/>
        <end position="229"/>
    </location>
</feature>
<accession>A0A5P2DDC0</accession>
<name>A0A5P2DDC0_STRVZ</name>
<proteinExistence type="predicted"/>
<protein>
    <recommendedName>
        <fullName evidence="3">SGNH hydrolase-type esterase domain-containing protein</fullName>
    </recommendedName>
</protein>
<dbReference type="OrthoDB" id="3882626at2"/>
<organism evidence="4 5">
    <name type="scientific">Streptomyces venezuelae</name>
    <dbReference type="NCBI Taxonomy" id="54571"/>
    <lineage>
        <taxon>Bacteria</taxon>
        <taxon>Bacillati</taxon>
        <taxon>Actinomycetota</taxon>
        <taxon>Actinomycetes</taxon>
        <taxon>Kitasatosporales</taxon>
        <taxon>Streptomycetaceae</taxon>
        <taxon>Streptomyces</taxon>
    </lineage>
</organism>
<dbReference type="EMBL" id="CP029190">
    <property type="protein sequence ID" value="QES52207.1"/>
    <property type="molecule type" value="Genomic_DNA"/>
</dbReference>
<dbReference type="AlphaFoldDB" id="A0A5P2DDC0"/>
<dbReference type="PANTHER" id="PTHR37981">
    <property type="entry name" value="LIPASE 2"/>
    <property type="match status" value="1"/>
</dbReference>
<dbReference type="PANTHER" id="PTHR37981:SF1">
    <property type="entry name" value="SGNH HYDROLASE-TYPE ESTERASE DOMAIN-CONTAINING PROTEIN"/>
    <property type="match status" value="1"/>
</dbReference>
<dbReference type="InterPro" id="IPR013830">
    <property type="entry name" value="SGNH_hydro"/>
</dbReference>
<feature type="domain" description="SGNH hydrolase-type esterase" evidence="3">
    <location>
        <begin position="152"/>
        <end position="345"/>
    </location>
</feature>
<evidence type="ECO:0000256" key="2">
    <source>
        <dbReference type="PIRSR" id="PIRSR637460-2"/>
    </source>
</evidence>
<dbReference type="Gene3D" id="3.40.50.1110">
    <property type="entry name" value="SGNH hydrolase"/>
    <property type="match status" value="1"/>
</dbReference>
<evidence type="ECO:0000313" key="5">
    <source>
        <dbReference type="Proteomes" id="UP000325211"/>
    </source>
</evidence>
<dbReference type="Pfam" id="PF13472">
    <property type="entry name" value="Lipase_GDSL_2"/>
    <property type="match status" value="1"/>
</dbReference>
<feature type="active site" evidence="1">
    <location>
        <position position="385"/>
    </location>
</feature>
<gene>
    <name evidence="4" type="ORF">DEJ50_06095</name>
</gene>
<dbReference type="InterPro" id="IPR037460">
    <property type="entry name" value="SEST-like"/>
</dbReference>
<dbReference type="GO" id="GO:0006629">
    <property type="term" value="P:lipid metabolic process"/>
    <property type="evidence" value="ECO:0007669"/>
    <property type="project" value="TreeGrafter"/>
</dbReference>
<feature type="active site" description="Nucleophile" evidence="1">
    <location>
        <position position="90"/>
    </location>
</feature>
<evidence type="ECO:0000313" key="4">
    <source>
        <dbReference type="EMBL" id="QES52207.1"/>
    </source>
</evidence>
<evidence type="ECO:0000256" key="1">
    <source>
        <dbReference type="PIRSR" id="PIRSR637460-1"/>
    </source>
</evidence>
<evidence type="ECO:0000259" key="3">
    <source>
        <dbReference type="Pfam" id="PF13472"/>
    </source>
</evidence>
<sequence>MPTPRPEVPPLTQPRTGVVLVPGVADRRSSAVIGFRTIRKDRVTGRRMRRLAGAGLAVPLALAGVLTTGAGTAAAGPGQGPTAVVALGDSYISGEAGRWKGNSLTNSGSRNGTDRAWVSGSAYDPSKVYGGTAANGCHRSDSSEVKSAGPIAEVAVNLACSGAVTDNVFRASNGGVAFKGEAPQADQLAAVAASHDVKLITLSIGGNDLGFAQIIEDCAYDFVLWGSYCHDDQQYGVDQKIDGVMAKVGKSLDEIRAVMRNAGYADSSYRIVLQSYPSPIPRGAENRHPQSDWSRYNTGGCPFWNRDSDWARDSLVPQIANRLKGVAAAKGAQFMDLRDMLQGREVCAKASKLVSSTVPASAKTSEWARWIDNNETQGLVQESMHPNYYGQLAAGRCLSLVAAQPAGAAGFSCRNTAGQDHTGMSLTALP</sequence>
<dbReference type="InterPro" id="IPR036514">
    <property type="entry name" value="SGNH_hydro_sf"/>
</dbReference>
<keyword evidence="2" id="KW-1015">Disulfide bond</keyword>
<dbReference type="Proteomes" id="UP000325211">
    <property type="component" value="Chromosome"/>
</dbReference>